<keyword evidence="9" id="KW-1185">Reference proteome</keyword>
<name>A0AAN9Q0P9_CLITE</name>
<keyword evidence="5" id="KW-0472">Membrane</keyword>
<dbReference type="AlphaFoldDB" id="A0AAN9Q0P9"/>
<dbReference type="InterPro" id="IPR008271">
    <property type="entry name" value="Ser/Thr_kinase_AS"/>
</dbReference>
<dbReference type="InterPro" id="IPR000719">
    <property type="entry name" value="Prot_kinase_dom"/>
</dbReference>
<evidence type="ECO:0000256" key="2">
    <source>
        <dbReference type="ARBA" id="ARBA00022692"/>
    </source>
</evidence>
<feature type="region of interest" description="Disordered" evidence="6">
    <location>
        <begin position="294"/>
        <end position="329"/>
    </location>
</feature>
<dbReference type="PANTHER" id="PTHR47974">
    <property type="entry name" value="OS07G0415500 PROTEIN"/>
    <property type="match status" value="1"/>
</dbReference>
<dbReference type="GO" id="GO:0005524">
    <property type="term" value="F:ATP binding"/>
    <property type="evidence" value="ECO:0007669"/>
    <property type="project" value="InterPro"/>
</dbReference>
<dbReference type="FunFam" id="1.10.510.10:FF:000537">
    <property type="entry name" value="Putative receptor-like protein kinase"/>
    <property type="match status" value="1"/>
</dbReference>
<protein>
    <recommendedName>
        <fullName evidence="7">Protein kinase domain-containing protein</fullName>
    </recommendedName>
</protein>
<dbReference type="PANTHER" id="PTHR47974:SF3">
    <property type="entry name" value="RECEPTOR-LIKE SERINE_THREONINE-PROTEIN KINASE"/>
    <property type="match status" value="1"/>
</dbReference>
<dbReference type="SMART" id="SM00220">
    <property type="entry name" value="S_TKc"/>
    <property type="match status" value="1"/>
</dbReference>
<proteinExistence type="predicted"/>
<dbReference type="InterPro" id="IPR011009">
    <property type="entry name" value="Kinase-like_dom_sf"/>
</dbReference>
<dbReference type="PROSITE" id="PS50011">
    <property type="entry name" value="PROTEIN_KINASE_DOM"/>
    <property type="match status" value="1"/>
</dbReference>
<keyword evidence="4" id="KW-1133">Transmembrane helix</keyword>
<organism evidence="8 9">
    <name type="scientific">Clitoria ternatea</name>
    <name type="common">Butterfly pea</name>
    <dbReference type="NCBI Taxonomy" id="43366"/>
    <lineage>
        <taxon>Eukaryota</taxon>
        <taxon>Viridiplantae</taxon>
        <taxon>Streptophyta</taxon>
        <taxon>Embryophyta</taxon>
        <taxon>Tracheophyta</taxon>
        <taxon>Spermatophyta</taxon>
        <taxon>Magnoliopsida</taxon>
        <taxon>eudicotyledons</taxon>
        <taxon>Gunneridae</taxon>
        <taxon>Pentapetalae</taxon>
        <taxon>rosids</taxon>
        <taxon>fabids</taxon>
        <taxon>Fabales</taxon>
        <taxon>Fabaceae</taxon>
        <taxon>Papilionoideae</taxon>
        <taxon>50 kb inversion clade</taxon>
        <taxon>NPAAA clade</taxon>
        <taxon>indigoferoid/millettioid clade</taxon>
        <taxon>Phaseoleae</taxon>
        <taxon>Clitoria</taxon>
    </lineage>
</organism>
<evidence type="ECO:0000256" key="5">
    <source>
        <dbReference type="ARBA" id="ARBA00023136"/>
    </source>
</evidence>
<feature type="domain" description="Protein kinase" evidence="7">
    <location>
        <begin position="1"/>
        <end position="235"/>
    </location>
</feature>
<keyword evidence="3" id="KW-0732">Signal</keyword>
<evidence type="ECO:0000259" key="7">
    <source>
        <dbReference type="PROSITE" id="PS50011"/>
    </source>
</evidence>
<keyword evidence="2" id="KW-0812">Transmembrane</keyword>
<gene>
    <name evidence="8" type="ORF">RJT34_01915</name>
</gene>
<evidence type="ECO:0000256" key="1">
    <source>
        <dbReference type="ARBA" id="ARBA00004167"/>
    </source>
</evidence>
<comment type="caution">
    <text evidence="8">The sequence shown here is derived from an EMBL/GenBank/DDBJ whole genome shotgun (WGS) entry which is preliminary data.</text>
</comment>
<comment type="subcellular location">
    <subcellularLocation>
        <location evidence="1">Membrane</location>
        <topology evidence="1">Single-pass membrane protein</topology>
    </subcellularLocation>
</comment>
<feature type="compositionally biased region" description="Basic and acidic residues" evidence="6">
    <location>
        <begin position="294"/>
        <end position="323"/>
    </location>
</feature>
<evidence type="ECO:0000256" key="6">
    <source>
        <dbReference type="SAM" id="MobiDB-lite"/>
    </source>
</evidence>
<dbReference type="Pfam" id="PF00069">
    <property type="entry name" value="Pkinase"/>
    <property type="match status" value="1"/>
</dbReference>
<evidence type="ECO:0000313" key="8">
    <source>
        <dbReference type="EMBL" id="KAK7317567.1"/>
    </source>
</evidence>
<dbReference type="EMBL" id="JAYKXN010000001">
    <property type="protein sequence ID" value="KAK7317567.1"/>
    <property type="molecule type" value="Genomic_DNA"/>
</dbReference>
<dbReference type="GO" id="GO:0004672">
    <property type="term" value="F:protein kinase activity"/>
    <property type="evidence" value="ECO:0007669"/>
    <property type="project" value="InterPro"/>
</dbReference>
<evidence type="ECO:0000256" key="4">
    <source>
        <dbReference type="ARBA" id="ARBA00022989"/>
    </source>
</evidence>
<dbReference type="Gene3D" id="1.10.510.10">
    <property type="entry name" value="Transferase(Phosphotransferase) domain 1"/>
    <property type="match status" value="1"/>
</dbReference>
<dbReference type="PROSITE" id="PS00108">
    <property type="entry name" value="PROTEIN_KINASE_ST"/>
    <property type="match status" value="1"/>
</dbReference>
<dbReference type="GO" id="GO:0016020">
    <property type="term" value="C:membrane"/>
    <property type="evidence" value="ECO:0007669"/>
    <property type="project" value="UniProtKB-SubCell"/>
</dbReference>
<dbReference type="SUPFAM" id="SSF56112">
    <property type="entry name" value="Protein kinase-like (PK-like)"/>
    <property type="match status" value="1"/>
</dbReference>
<evidence type="ECO:0000313" key="9">
    <source>
        <dbReference type="Proteomes" id="UP001359559"/>
    </source>
</evidence>
<sequence length="329" mass="38255">MNLIEMWGYYAEGKHKLLVCEYMENGSLAENLSSNTLDWSKRYNIALEIARGLAYLHEECLEWILHCDIKPQNILLDSNYHPKIADFGLSKLLNKNIIKSSFSMIRGTRGYMAPEWVFNLPITSKVDVYGYGIVLLELVTGKSPTMDIETVVGEEAYNGRFFLFFYFFWKLVTWEAGNMGEREKDGQSWVDQIVDPRIGRNYEASKMEILVKVALDCVEEDKDVRMNFQKRHTCIFKGKVFSELVSRKKEEDLTLKEMSDSNEDTTASDLWIGNVGWGTEGRSKDERMELLRTMAREEGGAPETRAREKERERSETRAMIWEKRSRKIN</sequence>
<evidence type="ECO:0000256" key="3">
    <source>
        <dbReference type="ARBA" id="ARBA00022729"/>
    </source>
</evidence>
<reference evidence="8 9" key="1">
    <citation type="submission" date="2024-01" db="EMBL/GenBank/DDBJ databases">
        <title>The genomes of 5 underutilized Papilionoideae crops provide insights into root nodulation and disease resistance.</title>
        <authorList>
            <person name="Yuan L."/>
        </authorList>
    </citation>
    <scope>NUCLEOTIDE SEQUENCE [LARGE SCALE GENOMIC DNA]</scope>
    <source>
        <strain evidence="8">LY-2023</strain>
        <tissue evidence="8">Leaf</tissue>
    </source>
</reference>
<dbReference type="Proteomes" id="UP001359559">
    <property type="component" value="Unassembled WGS sequence"/>
</dbReference>
<accession>A0AAN9Q0P9</accession>